<reference evidence="4 5" key="1">
    <citation type="submission" date="2023-09" db="EMBL/GenBank/DDBJ databases">
        <authorList>
            <person name="Wang M."/>
        </authorList>
    </citation>
    <scope>NUCLEOTIDE SEQUENCE [LARGE SCALE GENOMIC DNA]</scope>
    <source>
        <strain evidence="4">GT-2023</strain>
        <tissue evidence="4">Liver</tissue>
    </source>
</reference>
<dbReference type="InterPro" id="IPR000477">
    <property type="entry name" value="RT_dom"/>
</dbReference>
<keyword evidence="5" id="KW-1185">Reference proteome</keyword>
<dbReference type="InterPro" id="IPR043502">
    <property type="entry name" value="DNA/RNA_pol_sf"/>
</dbReference>
<dbReference type="InterPro" id="IPR043128">
    <property type="entry name" value="Rev_trsase/Diguanyl_cyclase"/>
</dbReference>
<sequence length="209" mass="23550">MCIDYRTLNSRMIPDQYIATIDDTLDCLLVASGSRSWISSAVIIRYLCPKKSAFICPLRFYHFECMPQGITGAPATFQRLMEKAVSDMHLPQAVVYLYDIIVFDRTLKEHEERLLRVLNGLEECGLKVSIVKYVGHIVSSVGVAPDPEKVAAVTQWKMSTDLKSLLSFLGFCGFYCSFIKGYSTIVTLLTELTKGYPPLKGQRKSDEKN</sequence>
<dbReference type="PANTHER" id="PTHR33064:SF37">
    <property type="entry name" value="RIBONUCLEASE H"/>
    <property type="match status" value="1"/>
</dbReference>
<dbReference type="SUPFAM" id="SSF56672">
    <property type="entry name" value="DNA/RNA polymerases"/>
    <property type="match status" value="1"/>
</dbReference>
<organism evidence="4 5">
    <name type="scientific">Cirrhinus molitorella</name>
    <name type="common">mud carp</name>
    <dbReference type="NCBI Taxonomy" id="172907"/>
    <lineage>
        <taxon>Eukaryota</taxon>
        <taxon>Metazoa</taxon>
        <taxon>Chordata</taxon>
        <taxon>Craniata</taxon>
        <taxon>Vertebrata</taxon>
        <taxon>Euteleostomi</taxon>
        <taxon>Actinopterygii</taxon>
        <taxon>Neopterygii</taxon>
        <taxon>Teleostei</taxon>
        <taxon>Ostariophysi</taxon>
        <taxon>Cypriniformes</taxon>
        <taxon>Cyprinidae</taxon>
        <taxon>Labeoninae</taxon>
        <taxon>Labeonini</taxon>
        <taxon>Cirrhinus</taxon>
    </lineage>
</organism>
<dbReference type="PROSITE" id="PS50878">
    <property type="entry name" value="RT_POL"/>
    <property type="match status" value="1"/>
</dbReference>
<evidence type="ECO:0000256" key="2">
    <source>
        <dbReference type="ARBA" id="ARBA00012180"/>
    </source>
</evidence>
<gene>
    <name evidence="4" type="ORF">QQF64_006290</name>
</gene>
<proteinExistence type="inferred from homology"/>
<dbReference type="InterPro" id="IPR051320">
    <property type="entry name" value="Viral_Replic_Matur_Polypro"/>
</dbReference>
<dbReference type="Proteomes" id="UP001558613">
    <property type="component" value="Unassembled WGS sequence"/>
</dbReference>
<dbReference type="Pfam" id="PF00078">
    <property type="entry name" value="RVT_1"/>
    <property type="match status" value="1"/>
</dbReference>
<evidence type="ECO:0000259" key="3">
    <source>
        <dbReference type="PROSITE" id="PS50878"/>
    </source>
</evidence>
<evidence type="ECO:0000313" key="4">
    <source>
        <dbReference type="EMBL" id="KAL1263551.1"/>
    </source>
</evidence>
<dbReference type="Gene3D" id="3.10.10.10">
    <property type="entry name" value="HIV Type 1 Reverse Transcriptase, subunit A, domain 1"/>
    <property type="match status" value="1"/>
</dbReference>
<dbReference type="EMBL" id="JAYMGO010000013">
    <property type="protein sequence ID" value="KAL1263551.1"/>
    <property type="molecule type" value="Genomic_DNA"/>
</dbReference>
<comment type="caution">
    <text evidence="4">The sequence shown here is derived from an EMBL/GenBank/DDBJ whole genome shotgun (WGS) entry which is preliminary data.</text>
</comment>
<evidence type="ECO:0000256" key="1">
    <source>
        <dbReference type="ARBA" id="ARBA00010879"/>
    </source>
</evidence>
<name>A0ABR3MGU2_9TELE</name>
<dbReference type="Gene3D" id="3.30.70.270">
    <property type="match status" value="2"/>
</dbReference>
<dbReference type="EC" id="3.1.26.4" evidence="2"/>
<evidence type="ECO:0000313" key="5">
    <source>
        <dbReference type="Proteomes" id="UP001558613"/>
    </source>
</evidence>
<accession>A0ABR3MGU2</accession>
<dbReference type="CDD" id="cd01647">
    <property type="entry name" value="RT_LTR"/>
    <property type="match status" value="1"/>
</dbReference>
<comment type="similarity">
    <text evidence="1">Belongs to the beta type-B retroviral polymerase family. HERV class-II K(HML-2) pol subfamily.</text>
</comment>
<feature type="domain" description="Reverse transcriptase" evidence="3">
    <location>
        <begin position="1"/>
        <end position="173"/>
    </location>
</feature>
<protein>
    <recommendedName>
        <fullName evidence="2">ribonuclease H</fullName>
        <ecNumber evidence="2">3.1.26.4</ecNumber>
    </recommendedName>
</protein>
<dbReference type="PANTHER" id="PTHR33064">
    <property type="entry name" value="POL PROTEIN"/>
    <property type="match status" value="1"/>
</dbReference>